<name>A0A8B7XQ42_ACAPL</name>
<accession>A0A8B7XQ42</accession>
<dbReference type="KEGG" id="aplc:110975105"/>
<dbReference type="GeneID" id="110975105"/>
<gene>
    <name evidence="5" type="primary">LOC110975105</name>
</gene>
<feature type="compositionally biased region" description="Polar residues" evidence="2">
    <location>
        <begin position="81"/>
        <end position="91"/>
    </location>
</feature>
<protein>
    <submittedName>
        <fullName evidence="5">Ras association domain-containing protein 8-like</fullName>
    </submittedName>
</protein>
<evidence type="ECO:0000313" key="5">
    <source>
        <dbReference type="RefSeq" id="XP_022082944.1"/>
    </source>
</evidence>
<reference evidence="5" key="1">
    <citation type="submission" date="2025-08" db="UniProtKB">
        <authorList>
            <consortium name="RefSeq"/>
        </authorList>
    </citation>
    <scope>IDENTIFICATION</scope>
</reference>
<evidence type="ECO:0000256" key="1">
    <source>
        <dbReference type="SAM" id="Coils"/>
    </source>
</evidence>
<dbReference type="Gene3D" id="3.10.20.90">
    <property type="entry name" value="Phosphatidylinositol 3-kinase Catalytic Subunit, Chain A, domain 1"/>
    <property type="match status" value="1"/>
</dbReference>
<dbReference type="InterPro" id="IPR033593">
    <property type="entry name" value="N-RASSF"/>
</dbReference>
<feature type="domain" description="Ras-associating" evidence="3">
    <location>
        <begin position="1"/>
        <end position="83"/>
    </location>
</feature>
<dbReference type="GO" id="GO:0007165">
    <property type="term" value="P:signal transduction"/>
    <property type="evidence" value="ECO:0007669"/>
    <property type="project" value="InterPro"/>
</dbReference>
<dbReference type="PROSITE" id="PS50200">
    <property type="entry name" value="RA"/>
    <property type="match status" value="1"/>
</dbReference>
<evidence type="ECO:0000256" key="2">
    <source>
        <dbReference type="SAM" id="MobiDB-lite"/>
    </source>
</evidence>
<keyword evidence="4" id="KW-1185">Reference proteome</keyword>
<dbReference type="SMART" id="SM00314">
    <property type="entry name" value="RA"/>
    <property type="match status" value="1"/>
</dbReference>
<organism evidence="4 5">
    <name type="scientific">Acanthaster planci</name>
    <name type="common">Crown-of-thorns starfish</name>
    <dbReference type="NCBI Taxonomy" id="133434"/>
    <lineage>
        <taxon>Eukaryota</taxon>
        <taxon>Metazoa</taxon>
        <taxon>Echinodermata</taxon>
        <taxon>Eleutherozoa</taxon>
        <taxon>Asterozoa</taxon>
        <taxon>Asteroidea</taxon>
        <taxon>Valvatacea</taxon>
        <taxon>Valvatida</taxon>
        <taxon>Acanthasteridae</taxon>
        <taxon>Acanthaster</taxon>
    </lineage>
</organism>
<dbReference type="InterPro" id="IPR029071">
    <property type="entry name" value="Ubiquitin-like_domsf"/>
</dbReference>
<dbReference type="RefSeq" id="XP_022082944.1">
    <property type="nucleotide sequence ID" value="XM_022227252.1"/>
</dbReference>
<dbReference type="PANTHER" id="PTHR15286:SF6">
    <property type="entry name" value="GH01133P"/>
    <property type="match status" value="1"/>
</dbReference>
<dbReference type="OMA" id="VEIRYWE"/>
<evidence type="ECO:0000313" key="4">
    <source>
        <dbReference type="Proteomes" id="UP000694845"/>
    </source>
</evidence>
<feature type="region of interest" description="Disordered" evidence="2">
    <location>
        <begin position="80"/>
        <end position="113"/>
    </location>
</feature>
<dbReference type="AlphaFoldDB" id="A0A8B7XQ42"/>
<dbReference type="Pfam" id="PF00788">
    <property type="entry name" value="RA"/>
    <property type="match status" value="1"/>
</dbReference>
<dbReference type="SUPFAM" id="SSF54236">
    <property type="entry name" value="Ubiquitin-like"/>
    <property type="match status" value="1"/>
</dbReference>
<dbReference type="Proteomes" id="UP000694845">
    <property type="component" value="Unplaced"/>
</dbReference>
<dbReference type="InterPro" id="IPR000159">
    <property type="entry name" value="RA_dom"/>
</dbReference>
<sequence length="417" mass="47457">MVELKVNIDGVQRVVCGVSEATRCQDIVLALAQATGQVGRFNLVEKCQDSERSLRPNEHPLRVMAKWGPNSRQAYFLLRKTGSTPGNSRPPSATKEISERFKQTDSPTESIGELPQQRHVNVRRSQTFSGYRGAGAPHPSGHPQEVTARDIARQRELTELVSIQQERLAHQLQDLTDIENTIQTMVEFELLPMANSHRDDSDSGIEEMELRSKRNKAELRELEFWESELEIEAQLQSALTKKISKLRGRLQLCDKELSLRQREIANLELQIQKQRDRLRQEEDQTAQSRLTELQEEISLLEQEYEDFRKNTEEIESELARLSQSLETKRVEESRLAEDLAMENMKGLNRATVASSQEGSLLSESAGHKMQSMVSLSRQRAESTPVEMYATFPFHRLVSSRHLAVAEPSGENPEGIFV</sequence>
<feature type="coiled-coil region" evidence="1">
    <location>
        <begin position="257"/>
        <end position="331"/>
    </location>
</feature>
<proteinExistence type="predicted"/>
<keyword evidence="1" id="KW-0175">Coiled coil</keyword>
<dbReference type="PANTHER" id="PTHR15286">
    <property type="entry name" value="RAS-ASSOCIATING DOMAIN CONTAINING PROTEIN"/>
    <property type="match status" value="1"/>
</dbReference>
<dbReference type="OrthoDB" id="10051571at2759"/>
<evidence type="ECO:0000259" key="3">
    <source>
        <dbReference type="PROSITE" id="PS50200"/>
    </source>
</evidence>